<proteinExistence type="predicted"/>
<dbReference type="EMBL" id="JARPUR010000001">
    <property type="protein sequence ID" value="KAK4887203.1"/>
    <property type="molecule type" value="Genomic_DNA"/>
</dbReference>
<evidence type="ECO:0000313" key="2">
    <source>
        <dbReference type="Proteomes" id="UP001353858"/>
    </source>
</evidence>
<organism evidence="1 2">
    <name type="scientific">Aquatica leii</name>
    <dbReference type="NCBI Taxonomy" id="1421715"/>
    <lineage>
        <taxon>Eukaryota</taxon>
        <taxon>Metazoa</taxon>
        <taxon>Ecdysozoa</taxon>
        <taxon>Arthropoda</taxon>
        <taxon>Hexapoda</taxon>
        <taxon>Insecta</taxon>
        <taxon>Pterygota</taxon>
        <taxon>Neoptera</taxon>
        <taxon>Endopterygota</taxon>
        <taxon>Coleoptera</taxon>
        <taxon>Polyphaga</taxon>
        <taxon>Elateriformia</taxon>
        <taxon>Elateroidea</taxon>
        <taxon>Lampyridae</taxon>
        <taxon>Luciolinae</taxon>
        <taxon>Aquatica</taxon>
    </lineage>
</organism>
<accession>A0AAN7SRL5</accession>
<reference evidence="2" key="1">
    <citation type="submission" date="2023-01" db="EMBL/GenBank/DDBJ databases">
        <title>Key to firefly adult light organ development and bioluminescence: homeobox transcription factors regulate luciferase expression and transportation to peroxisome.</title>
        <authorList>
            <person name="Fu X."/>
        </authorList>
    </citation>
    <scope>NUCLEOTIDE SEQUENCE [LARGE SCALE GENOMIC DNA]</scope>
</reference>
<dbReference type="Proteomes" id="UP001353858">
    <property type="component" value="Unassembled WGS sequence"/>
</dbReference>
<gene>
    <name evidence="1" type="ORF">RN001_003474</name>
</gene>
<name>A0AAN7SRL5_9COLE</name>
<keyword evidence="2" id="KW-1185">Reference proteome</keyword>
<evidence type="ECO:0000313" key="1">
    <source>
        <dbReference type="EMBL" id="KAK4887203.1"/>
    </source>
</evidence>
<sequence>MEVNRLLSDELSYELQIRGMATVGTVQEKRSALRGCFRHEKNGIHFPTSVADLDMCEASQICTDKISEISSELDDFNTANKANEYQRINSRIIYLSGQIRRLDSTRAPRKSELMSEVMRLVDRLEQICSLDSEENTITFDRNTNRNLSSVALLDEPELSLRERSHMRQSVTFDTPVGRLIDIESSTPTSSRGTPQNQFVSANDLTKDIIEAFSRLSSDKGSNCSTNMMFEEHSSAVQEEILAGTNFETERSQQEENQVLLTYGTNDDEGGFQAVSNQGSTIAKIDLAEGLFSYTHYTTVYNKGGTGGATIDTAR</sequence>
<dbReference type="AlphaFoldDB" id="A0AAN7SRL5"/>
<comment type="caution">
    <text evidence="1">The sequence shown here is derived from an EMBL/GenBank/DDBJ whole genome shotgun (WGS) entry which is preliminary data.</text>
</comment>
<protein>
    <submittedName>
        <fullName evidence="1">Uncharacterized protein</fullName>
    </submittedName>
</protein>